<evidence type="ECO:0000256" key="1">
    <source>
        <dbReference type="SAM" id="MobiDB-lite"/>
    </source>
</evidence>
<proteinExistence type="predicted"/>
<feature type="region of interest" description="Disordered" evidence="1">
    <location>
        <begin position="17"/>
        <end position="57"/>
    </location>
</feature>
<feature type="compositionally biased region" description="Polar residues" evidence="1">
    <location>
        <begin position="44"/>
        <end position="55"/>
    </location>
</feature>
<dbReference type="EMBL" id="HBGK01000140">
    <property type="protein sequence ID" value="CAD9271162.1"/>
    <property type="molecule type" value="Transcribed_RNA"/>
</dbReference>
<organism evidence="2">
    <name type="scientific">Grammatophora oceanica</name>
    <dbReference type="NCBI Taxonomy" id="210454"/>
    <lineage>
        <taxon>Eukaryota</taxon>
        <taxon>Sar</taxon>
        <taxon>Stramenopiles</taxon>
        <taxon>Ochrophyta</taxon>
        <taxon>Bacillariophyta</taxon>
        <taxon>Fragilariophyceae</taxon>
        <taxon>Fragilariophycidae</taxon>
        <taxon>Rhabdonematales</taxon>
        <taxon>Grammatophoraceae</taxon>
        <taxon>Grammatophora</taxon>
    </lineage>
</organism>
<evidence type="ECO:0000313" key="2">
    <source>
        <dbReference type="EMBL" id="CAD9271162.1"/>
    </source>
</evidence>
<name>A0A7S1Y171_9STRA</name>
<protein>
    <submittedName>
        <fullName evidence="2">Uncharacterized protein</fullName>
    </submittedName>
</protein>
<sequence length="131" mass="14703">MSINRCIDVAFENSENVSMRRTNSTSPPPTARRPRFHSYDNHHNTSPFQAFSKQQPPFPSFNKSLDEIEFTTVLKDVEDNEDDDINSVLSDDDSFAADYGRGFSDHESTASNSDLEELLLQDAGQAGRLLS</sequence>
<accession>A0A7S1Y171</accession>
<dbReference type="AlphaFoldDB" id="A0A7S1Y171"/>
<reference evidence="2" key="1">
    <citation type="submission" date="2021-01" db="EMBL/GenBank/DDBJ databases">
        <authorList>
            <person name="Corre E."/>
            <person name="Pelletier E."/>
            <person name="Niang G."/>
            <person name="Scheremetjew M."/>
            <person name="Finn R."/>
            <person name="Kale V."/>
            <person name="Holt S."/>
            <person name="Cochrane G."/>
            <person name="Meng A."/>
            <person name="Brown T."/>
            <person name="Cohen L."/>
        </authorList>
    </citation>
    <scope>NUCLEOTIDE SEQUENCE</scope>
    <source>
        <strain evidence="2">CCMP 410</strain>
    </source>
</reference>
<gene>
    <name evidence="2" type="ORF">GOCE00092_LOCUS67</name>
</gene>